<gene>
    <name evidence="5" type="ORF">HNR19_000032</name>
</gene>
<dbReference type="InterPro" id="IPR027383">
    <property type="entry name" value="Znf_put"/>
</dbReference>
<feature type="domain" description="Putative zinc-finger" evidence="4">
    <location>
        <begin position="11"/>
        <end position="35"/>
    </location>
</feature>
<evidence type="ECO:0000256" key="3">
    <source>
        <dbReference type="SAM" id="Phobius"/>
    </source>
</evidence>
<evidence type="ECO:0000256" key="1">
    <source>
        <dbReference type="ARBA" id="ARBA00023015"/>
    </source>
</evidence>
<dbReference type="EMBL" id="JACCFP010000001">
    <property type="protein sequence ID" value="NYI99333.1"/>
    <property type="molecule type" value="Genomic_DNA"/>
</dbReference>
<evidence type="ECO:0000256" key="2">
    <source>
        <dbReference type="ARBA" id="ARBA00023163"/>
    </source>
</evidence>
<dbReference type="Gene3D" id="1.10.10.1320">
    <property type="entry name" value="Anti-sigma factor, zinc-finger domain"/>
    <property type="match status" value="1"/>
</dbReference>
<protein>
    <recommendedName>
        <fullName evidence="4">Putative zinc-finger domain-containing protein</fullName>
    </recommendedName>
</protein>
<keyword evidence="1" id="KW-0805">Transcription regulation</keyword>
<keyword evidence="6" id="KW-1185">Reference proteome</keyword>
<evidence type="ECO:0000313" key="5">
    <source>
        <dbReference type="EMBL" id="NYI99333.1"/>
    </source>
</evidence>
<reference evidence="5 6" key="1">
    <citation type="submission" date="2020-07" db="EMBL/GenBank/DDBJ databases">
        <title>Sequencing the genomes of 1000 actinobacteria strains.</title>
        <authorList>
            <person name="Klenk H.-P."/>
        </authorList>
    </citation>
    <scope>NUCLEOTIDE SEQUENCE [LARGE SCALE GENOMIC DNA]</scope>
    <source>
        <strain evidence="5 6">DSM 103833</strain>
    </source>
</reference>
<dbReference type="AlphaFoldDB" id="A0A853BW77"/>
<sequence length="248" mass="25745">MSCDYATLDAAYVLGSLAPAERADYERHLRTCEECSRSVRELAGLPGLLARVPADVLEPAPDREPVPATLLPGLVAAARRSQRLRVIRTSLVAAAAVAVLAVGVVGGAAVLRDDDRPPVAAPPAAVETAEPVEMTPVGTSRSSGWVSLTPVTWGTRLDLTCTYRAPARGPGVPGDYGGSDQGSYGDGGTSTYTLVVRTTDGRVEQAAAWAAITDAELHVTGAASVQPDEIASVEVRTAGGHPVLRLER</sequence>
<accession>A0A853BW77</accession>
<keyword evidence="3" id="KW-0812">Transmembrane</keyword>
<evidence type="ECO:0000313" key="6">
    <source>
        <dbReference type="Proteomes" id="UP000530424"/>
    </source>
</evidence>
<dbReference type="Pfam" id="PF13490">
    <property type="entry name" value="zf-HC2"/>
    <property type="match status" value="1"/>
</dbReference>
<feature type="transmembrane region" description="Helical" evidence="3">
    <location>
        <begin position="89"/>
        <end position="111"/>
    </location>
</feature>
<dbReference type="RefSeq" id="WP_179665995.1">
    <property type="nucleotide sequence ID" value="NZ_JACCFP010000001.1"/>
</dbReference>
<organism evidence="5 6">
    <name type="scientific">Nocardioides thalensis</name>
    <dbReference type="NCBI Taxonomy" id="1914755"/>
    <lineage>
        <taxon>Bacteria</taxon>
        <taxon>Bacillati</taxon>
        <taxon>Actinomycetota</taxon>
        <taxon>Actinomycetes</taxon>
        <taxon>Propionibacteriales</taxon>
        <taxon>Nocardioidaceae</taxon>
        <taxon>Nocardioides</taxon>
    </lineage>
</organism>
<dbReference type="InterPro" id="IPR041916">
    <property type="entry name" value="Anti_sigma_zinc_sf"/>
</dbReference>
<keyword evidence="3" id="KW-1133">Transmembrane helix</keyword>
<name>A0A853BW77_9ACTN</name>
<keyword evidence="2" id="KW-0804">Transcription</keyword>
<keyword evidence="3" id="KW-0472">Membrane</keyword>
<dbReference type="Proteomes" id="UP000530424">
    <property type="component" value="Unassembled WGS sequence"/>
</dbReference>
<comment type="caution">
    <text evidence="5">The sequence shown here is derived from an EMBL/GenBank/DDBJ whole genome shotgun (WGS) entry which is preliminary data.</text>
</comment>
<evidence type="ECO:0000259" key="4">
    <source>
        <dbReference type="Pfam" id="PF13490"/>
    </source>
</evidence>
<proteinExistence type="predicted"/>